<reference evidence="1" key="1">
    <citation type="submission" date="2023-05" db="EMBL/GenBank/DDBJ databases">
        <title>Genome and transcriptome analyses reveal genes involved in the formation of fine ridges on petal epidermal cells in Hibiscus trionum.</title>
        <authorList>
            <person name="Koshimizu S."/>
            <person name="Masuda S."/>
            <person name="Ishii T."/>
            <person name="Shirasu K."/>
            <person name="Hoshino A."/>
            <person name="Arita M."/>
        </authorList>
    </citation>
    <scope>NUCLEOTIDE SEQUENCE</scope>
    <source>
        <strain evidence="1">Hamamatsu line</strain>
    </source>
</reference>
<gene>
    <name evidence="1" type="ORF">HRI_003904100</name>
</gene>
<name>A0A9W7MJT9_HIBTR</name>
<evidence type="ECO:0000313" key="1">
    <source>
        <dbReference type="EMBL" id="GMJ02350.1"/>
    </source>
</evidence>
<dbReference type="Proteomes" id="UP001165190">
    <property type="component" value="Unassembled WGS sequence"/>
</dbReference>
<dbReference type="PANTHER" id="PTHR11439:SF517">
    <property type="entry name" value="CYSTEINE-RICH RLK (RECEPTOR-LIKE PROTEIN KINASE) 8"/>
    <property type="match status" value="1"/>
</dbReference>
<keyword evidence="1" id="KW-0418">Kinase</keyword>
<proteinExistence type="predicted"/>
<comment type="caution">
    <text evidence="1">The sequence shown here is derived from an EMBL/GenBank/DDBJ whole genome shotgun (WGS) entry which is preliminary data.</text>
</comment>
<keyword evidence="2" id="KW-1185">Reference proteome</keyword>
<evidence type="ECO:0000313" key="2">
    <source>
        <dbReference type="Proteomes" id="UP001165190"/>
    </source>
</evidence>
<dbReference type="GO" id="GO:0016301">
    <property type="term" value="F:kinase activity"/>
    <property type="evidence" value="ECO:0007669"/>
    <property type="project" value="UniProtKB-KW"/>
</dbReference>
<dbReference type="OrthoDB" id="1000417at2759"/>
<organism evidence="1 2">
    <name type="scientific">Hibiscus trionum</name>
    <name type="common">Flower of an hour</name>
    <dbReference type="NCBI Taxonomy" id="183268"/>
    <lineage>
        <taxon>Eukaryota</taxon>
        <taxon>Viridiplantae</taxon>
        <taxon>Streptophyta</taxon>
        <taxon>Embryophyta</taxon>
        <taxon>Tracheophyta</taxon>
        <taxon>Spermatophyta</taxon>
        <taxon>Magnoliopsida</taxon>
        <taxon>eudicotyledons</taxon>
        <taxon>Gunneridae</taxon>
        <taxon>Pentapetalae</taxon>
        <taxon>rosids</taxon>
        <taxon>malvids</taxon>
        <taxon>Malvales</taxon>
        <taxon>Malvaceae</taxon>
        <taxon>Malvoideae</taxon>
        <taxon>Hibiscus</taxon>
    </lineage>
</organism>
<accession>A0A9W7MJT9</accession>
<dbReference type="EMBL" id="BSYR01000036">
    <property type="protein sequence ID" value="GMJ02350.1"/>
    <property type="molecule type" value="Genomic_DNA"/>
</dbReference>
<dbReference type="PANTHER" id="PTHR11439">
    <property type="entry name" value="GAG-POL-RELATED RETROTRANSPOSON"/>
    <property type="match status" value="1"/>
</dbReference>
<dbReference type="AlphaFoldDB" id="A0A9W7MJT9"/>
<keyword evidence="1" id="KW-0808">Transferase</keyword>
<sequence length="93" mass="10459">MYLTATRSDIVHDVSLISRFMKCPKKAHLLAAKRILRYLKGTASYGLLYKRGEKSNLVGFTDSDYVGDQDDRKSNLCYAFMLGSGAISWSSKK</sequence>
<protein>
    <submittedName>
        <fullName evidence="1">Cysteine-rich RLK (RECEPTOR-like protein kinase) 8</fullName>
    </submittedName>
</protein>